<feature type="domain" description="AMP-binding enzyme C-terminal" evidence="4">
    <location>
        <begin position="378"/>
        <end position="452"/>
    </location>
</feature>
<dbReference type="OrthoDB" id="9765680at2"/>
<evidence type="ECO:0000259" key="3">
    <source>
        <dbReference type="Pfam" id="PF00501"/>
    </source>
</evidence>
<dbReference type="InterPro" id="IPR000873">
    <property type="entry name" value="AMP-dep_synth/lig_dom"/>
</dbReference>
<gene>
    <name evidence="5" type="ORF">CK510_02770</name>
</gene>
<comment type="caution">
    <text evidence="5">The sequence shown here is derived from an EMBL/GenBank/DDBJ whole genome shotgun (WGS) entry which is preliminary data.</text>
</comment>
<accession>A0A2A2TP34</accession>
<dbReference type="PANTHER" id="PTHR43201:SF5">
    <property type="entry name" value="MEDIUM-CHAIN ACYL-COA LIGASE ACSF2, MITOCHONDRIAL"/>
    <property type="match status" value="1"/>
</dbReference>
<dbReference type="PANTHER" id="PTHR43201">
    <property type="entry name" value="ACYL-COA SYNTHETASE"/>
    <property type="match status" value="1"/>
</dbReference>
<feature type="domain" description="AMP-dependent synthetase/ligase" evidence="3">
    <location>
        <begin position="116"/>
        <end position="324"/>
    </location>
</feature>
<dbReference type="SUPFAM" id="SSF56801">
    <property type="entry name" value="Acetyl-CoA synthetase-like"/>
    <property type="match status" value="1"/>
</dbReference>
<keyword evidence="6" id="KW-1185">Reference proteome</keyword>
<dbReference type="Gene3D" id="3.30.300.30">
    <property type="match status" value="1"/>
</dbReference>
<name>A0A2A2TP34_9CYAN</name>
<dbReference type="GO" id="GO:0031956">
    <property type="term" value="F:medium-chain fatty acid-CoA ligase activity"/>
    <property type="evidence" value="ECO:0007669"/>
    <property type="project" value="TreeGrafter"/>
</dbReference>
<evidence type="ECO:0000256" key="2">
    <source>
        <dbReference type="ARBA" id="ARBA00022598"/>
    </source>
</evidence>
<protein>
    <submittedName>
        <fullName evidence="5">2-succinylbenzoate-CoA ligase</fullName>
        <ecNumber evidence="5">6.2.1.26</ecNumber>
    </submittedName>
</protein>
<dbReference type="AlphaFoldDB" id="A0A2A2TP34"/>
<organism evidence="5 6">
    <name type="scientific">Brunnivagina elsteri CCALA 953</name>
    <dbReference type="NCBI Taxonomy" id="987040"/>
    <lineage>
        <taxon>Bacteria</taxon>
        <taxon>Bacillati</taxon>
        <taxon>Cyanobacteriota</taxon>
        <taxon>Cyanophyceae</taxon>
        <taxon>Nostocales</taxon>
        <taxon>Calotrichaceae</taxon>
        <taxon>Brunnivagina</taxon>
    </lineage>
</organism>
<dbReference type="Proteomes" id="UP000218238">
    <property type="component" value="Unassembled WGS sequence"/>
</dbReference>
<evidence type="ECO:0000256" key="1">
    <source>
        <dbReference type="ARBA" id="ARBA00006432"/>
    </source>
</evidence>
<dbReference type="RefSeq" id="WP_095720239.1">
    <property type="nucleotide sequence ID" value="NZ_NTFS01000016.1"/>
</dbReference>
<dbReference type="Gene3D" id="3.40.50.12780">
    <property type="entry name" value="N-terminal domain of ligase-like"/>
    <property type="match status" value="1"/>
</dbReference>
<dbReference type="GO" id="GO:0006631">
    <property type="term" value="P:fatty acid metabolic process"/>
    <property type="evidence" value="ECO:0007669"/>
    <property type="project" value="TreeGrafter"/>
</dbReference>
<dbReference type="Pfam" id="PF00501">
    <property type="entry name" value="AMP-binding"/>
    <property type="match status" value="1"/>
</dbReference>
<dbReference type="InterPro" id="IPR025110">
    <property type="entry name" value="AMP-bd_C"/>
</dbReference>
<evidence type="ECO:0000313" key="6">
    <source>
        <dbReference type="Proteomes" id="UP000218238"/>
    </source>
</evidence>
<dbReference type="InterPro" id="IPR045851">
    <property type="entry name" value="AMP-bd_C_sf"/>
</dbReference>
<evidence type="ECO:0000313" key="5">
    <source>
        <dbReference type="EMBL" id="PAX60271.1"/>
    </source>
</evidence>
<dbReference type="GO" id="GO:0008756">
    <property type="term" value="F:o-succinylbenzoate-CoA ligase activity"/>
    <property type="evidence" value="ECO:0007669"/>
    <property type="project" value="UniProtKB-EC"/>
</dbReference>
<dbReference type="Pfam" id="PF13193">
    <property type="entry name" value="AMP-binding_C"/>
    <property type="match status" value="1"/>
</dbReference>
<evidence type="ECO:0000259" key="4">
    <source>
        <dbReference type="Pfam" id="PF13193"/>
    </source>
</evidence>
<comment type="similarity">
    <text evidence="1">Belongs to the ATP-dependent AMP-binding enzyme family.</text>
</comment>
<dbReference type="PROSITE" id="PS00455">
    <property type="entry name" value="AMP_BINDING"/>
    <property type="match status" value="1"/>
</dbReference>
<keyword evidence="2 5" id="KW-0436">Ligase</keyword>
<dbReference type="InterPro" id="IPR020845">
    <property type="entry name" value="AMP-binding_CS"/>
</dbReference>
<sequence length="469" mass="53114">MIEMFADFDNLANDWLFGCDKYQFRQLVEKLYLEILDYESEKNIRQTKVIICDRDHINFLAGFLAACAAKSQVFLCNPDWGENEWQQVLNLVQPDIIFGKEVTGKARQVSYLSPSIPHSPLIMIPTGGSSGDIKFAVHTWDTLTASVRGFKEYFQVNKVNSVCVLPLYHVSGLMQFMRSFSTGGKLVILPFCQLELGEIPKVNQSDFFISLVPTQLQRLLESLSLTKYLSEFKTVLLGGTAAWNELLEKAKSYQIKLAPTYGMTETASQIVTLKPNDFLNGKVGCGQVLPHAEVIICDEKNNILPANNIGLIKIKSASLSLGYYHENNQNIDKIYTNMSLGHFLTDDIGYFDQNEYLHIIGRNSEKIITGGENVYPKEIEAAIRATEMVIDVCIIGVPDKYWGQIITAIYIPKYSSTSIFAIQTILKYKLSKFKVPKHWIPIAELPRNQQGKINHQKLYEIAMHLMNNK</sequence>
<dbReference type="EC" id="6.2.1.26" evidence="5"/>
<dbReference type="InterPro" id="IPR042099">
    <property type="entry name" value="ANL_N_sf"/>
</dbReference>
<proteinExistence type="inferred from homology"/>
<reference evidence="5 6" key="1">
    <citation type="submission" date="2017-08" db="EMBL/GenBank/DDBJ databases">
        <title>Draft genome sequence of filamentous cyanobacterium Calothrix elsteri CCALA 953.</title>
        <authorList>
            <person name="Gagunashvili A.N."/>
            <person name="Elster J."/>
            <person name="Andresson O.S."/>
        </authorList>
    </citation>
    <scope>NUCLEOTIDE SEQUENCE [LARGE SCALE GENOMIC DNA]</scope>
    <source>
        <strain evidence="5 6">CCALA 953</strain>
    </source>
</reference>
<dbReference type="EMBL" id="NTFS01000016">
    <property type="protein sequence ID" value="PAX60271.1"/>
    <property type="molecule type" value="Genomic_DNA"/>
</dbReference>